<keyword evidence="2 7" id="KW-0699">rRNA-binding</keyword>
<dbReference type="InterPro" id="IPR036791">
    <property type="entry name" value="Ribosomal_bL9_C_sf"/>
</dbReference>
<evidence type="ECO:0000256" key="1">
    <source>
        <dbReference type="ARBA" id="ARBA00010605"/>
    </source>
</evidence>
<accession>A0A140DTC4</accession>
<dbReference type="GO" id="GO:0019843">
    <property type="term" value="F:rRNA binding"/>
    <property type="evidence" value="ECO:0007669"/>
    <property type="project" value="UniProtKB-UniRule"/>
</dbReference>
<evidence type="ECO:0000256" key="7">
    <source>
        <dbReference type="HAMAP-Rule" id="MF_00503"/>
    </source>
</evidence>
<dbReference type="AlphaFoldDB" id="A0A140DTC4"/>
<reference evidence="11 13" key="1">
    <citation type="journal article" date="2016" name="Gut Pathog.">
        <title>Whole genome sequencing of "Faecalibaculum rodentium" ALO17, isolated from C57BL/6J laboratory mouse feces.</title>
        <authorList>
            <person name="Lim S."/>
            <person name="Chang D.H."/>
            <person name="Ahn S."/>
            <person name="Kim B.C."/>
        </authorList>
    </citation>
    <scope>NUCLEOTIDE SEQUENCE [LARGE SCALE GENOMIC DNA]</scope>
    <source>
        <strain evidence="11 13">Alo17</strain>
    </source>
</reference>
<dbReference type="PANTHER" id="PTHR21368">
    <property type="entry name" value="50S RIBOSOMAL PROTEIN L9"/>
    <property type="match status" value="1"/>
</dbReference>
<evidence type="ECO:0000256" key="4">
    <source>
        <dbReference type="ARBA" id="ARBA00022980"/>
    </source>
</evidence>
<comment type="function">
    <text evidence="7">Binds to the 23S rRNA.</text>
</comment>
<dbReference type="EMBL" id="MPJZ01000035">
    <property type="protein sequence ID" value="OLU46121.1"/>
    <property type="molecule type" value="Genomic_DNA"/>
</dbReference>
<name>A0A140DTC4_9FIRM</name>
<feature type="domain" description="Large ribosomal subunit protein bL9 C-terminal" evidence="10">
    <location>
        <begin position="64"/>
        <end position="146"/>
    </location>
</feature>
<dbReference type="GO" id="GO:0006412">
    <property type="term" value="P:translation"/>
    <property type="evidence" value="ECO:0007669"/>
    <property type="project" value="UniProtKB-UniRule"/>
</dbReference>
<evidence type="ECO:0000256" key="6">
    <source>
        <dbReference type="ARBA" id="ARBA00035292"/>
    </source>
</evidence>
<dbReference type="EMBL" id="CP011391">
    <property type="protein sequence ID" value="AMK53901.1"/>
    <property type="molecule type" value="Genomic_DNA"/>
</dbReference>
<evidence type="ECO:0000313" key="13">
    <source>
        <dbReference type="Proteomes" id="UP000069771"/>
    </source>
</evidence>
<keyword evidence="8" id="KW-0175">Coiled coil</keyword>
<dbReference type="SUPFAM" id="SSF55658">
    <property type="entry name" value="L9 N-domain-like"/>
    <property type="match status" value="1"/>
</dbReference>
<dbReference type="InterPro" id="IPR009027">
    <property type="entry name" value="Ribosomal_bL9/RNase_H1_N"/>
</dbReference>
<dbReference type="InterPro" id="IPR036935">
    <property type="entry name" value="Ribosomal_bL9_N_sf"/>
</dbReference>
<comment type="similarity">
    <text evidence="1 7">Belongs to the bacterial ribosomal protein bL9 family.</text>
</comment>
<dbReference type="Pfam" id="PF03948">
    <property type="entry name" value="Ribosomal_L9_C"/>
    <property type="match status" value="1"/>
</dbReference>
<evidence type="ECO:0000313" key="11">
    <source>
        <dbReference type="EMBL" id="AMK53901.1"/>
    </source>
</evidence>
<evidence type="ECO:0000313" key="12">
    <source>
        <dbReference type="EMBL" id="OLU46121.1"/>
    </source>
</evidence>
<dbReference type="Proteomes" id="UP000186758">
    <property type="component" value="Unassembled WGS sequence"/>
</dbReference>
<dbReference type="RefSeq" id="WP_067555629.1">
    <property type="nucleotide sequence ID" value="NZ_CAJTBG010000016.1"/>
</dbReference>
<dbReference type="Gene3D" id="3.40.5.10">
    <property type="entry name" value="Ribosomal protein L9, N-terminal domain"/>
    <property type="match status" value="1"/>
</dbReference>
<feature type="domain" description="Ribosomal protein L9" evidence="9">
    <location>
        <begin position="1"/>
        <end position="47"/>
    </location>
</feature>
<keyword evidence="3 7" id="KW-0694">RNA-binding</keyword>
<dbReference type="InterPro" id="IPR020070">
    <property type="entry name" value="Ribosomal_bL9_N"/>
</dbReference>
<dbReference type="HAMAP" id="MF_00503">
    <property type="entry name" value="Ribosomal_bL9"/>
    <property type="match status" value="1"/>
</dbReference>
<dbReference type="KEGG" id="fro:AALO17_07670"/>
<gene>
    <name evidence="7" type="primary">rplI</name>
    <name evidence="11" type="ORF">AALO17_07670</name>
    <name evidence="12" type="ORF">BO223_02765</name>
</gene>
<dbReference type="InterPro" id="IPR000244">
    <property type="entry name" value="Ribosomal_bL9"/>
</dbReference>
<evidence type="ECO:0000259" key="9">
    <source>
        <dbReference type="Pfam" id="PF01281"/>
    </source>
</evidence>
<dbReference type="InterPro" id="IPR020069">
    <property type="entry name" value="Ribosomal_bL9_C"/>
</dbReference>
<dbReference type="SUPFAM" id="SSF55653">
    <property type="entry name" value="Ribosomal protein L9 C-domain"/>
    <property type="match status" value="1"/>
</dbReference>
<reference evidence="12 14" key="2">
    <citation type="submission" date="2016-11" db="EMBL/GenBank/DDBJ databases">
        <title>Description of two novel members of the family Erysipelotrichaceae: Ileibacterium lipovorans gen. nov., sp. nov. and Dubosiella newyorkensis, gen. nov., sp. nov.</title>
        <authorList>
            <person name="Cox L.M."/>
            <person name="Sohn J."/>
            <person name="Tyrrell K.L."/>
            <person name="Citron D.M."/>
            <person name="Lawson P.A."/>
            <person name="Patel N.B."/>
            <person name="Iizumi T."/>
            <person name="Perez-Perez G.I."/>
            <person name="Goldstein E.J."/>
            <person name="Blaser M.J."/>
        </authorList>
    </citation>
    <scope>NUCLEOTIDE SEQUENCE [LARGE SCALE GENOMIC DNA]</scope>
    <source>
        <strain evidence="12 14">NYU-BL-K8</strain>
    </source>
</reference>
<dbReference type="PATRIC" id="fig|1702221.3.peg.742"/>
<proteinExistence type="inferred from homology"/>
<dbReference type="GO" id="GO:0005840">
    <property type="term" value="C:ribosome"/>
    <property type="evidence" value="ECO:0007669"/>
    <property type="project" value="UniProtKB-KW"/>
</dbReference>
<evidence type="ECO:0000313" key="14">
    <source>
        <dbReference type="Proteomes" id="UP000186758"/>
    </source>
</evidence>
<feature type="coiled-coil region" evidence="8">
    <location>
        <begin position="44"/>
        <end position="78"/>
    </location>
</feature>
<organism evidence="11 13">
    <name type="scientific">Faecalibaculum rodentium</name>
    <dbReference type="NCBI Taxonomy" id="1702221"/>
    <lineage>
        <taxon>Bacteria</taxon>
        <taxon>Bacillati</taxon>
        <taxon>Bacillota</taxon>
        <taxon>Erysipelotrichia</taxon>
        <taxon>Erysipelotrichales</taxon>
        <taxon>Erysipelotrichaceae</taxon>
        <taxon>Faecalibaculum</taxon>
    </lineage>
</organism>
<dbReference type="NCBIfam" id="TIGR00158">
    <property type="entry name" value="L9"/>
    <property type="match status" value="1"/>
</dbReference>
<dbReference type="GO" id="GO:1990904">
    <property type="term" value="C:ribonucleoprotein complex"/>
    <property type="evidence" value="ECO:0007669"/>
    <property type="project" value="UniProtKB-KW"/>
</dbReference>
<evidence type="ECO:0000256" key="8">
    <source>
        <dbReference type="SAM" id="Coils"/>
    </source>
</evidence>
<dbReference type="Pfam" id="PF01281">
    <property type="entry name" value="Ribosomal_L9_N"/>
    <property type="match status" value="1"/>
</dbReference>
<evidence type="ECO:0000256" key="5">
    <source>
        <dbReference type="ARBA" id="ARBA00023274"/>
    </source>
</evidence>
<dbReference type="GO" id="GO:0003735">
    <property type="term" value="F:structural constituent of ribosome"/>
    <property type="evidence" value="ECO:0007669"/>
    <property type="project" value="InterPro"/>
</dbReference>
<dbReference type="InterPro" id="IPR020594">
    <property type="entry name" value="Ribosomal_bL9_bac/chp"/>
</dbReference>
<evidence type="ECO:0000256" key="3">
    <source>
        <dbReference type="ARBA" id="ARBA00022884"/>
    </source>
</evidence>
<evidence type="ECO:0000256" key="2">
    <source>
        <dbReference type="ARBA" id="ARBA00022730"/>
    </source>
</evidence>
<dbReference type="Proteomes" id="UP000069771">
    <property type="component" value="Chromosome"/>
</dbReference>
<evidence type="ECO:0000259" key="10">
    <source>
        <dbReference type="Pfam" id="PF03948"/>
    </source>
</evidence>
<dbReference type="Gene3D" id="3.10.430.100">
    <property type="entry name" value="Ribosomal protein L9, C-terminal domain"/>
    <property type="match status" value="1"/>
</dbReference>
<dbReference type="STRING" id="1702221.AALO17_07670"/>
<dbReference type="OrthoDB" id="9788336at2"/>
<keyword evidence="5 7" id="KW-0687">Ribonucleoprotein</keyword>
<sequence length="149" mass="16181">MKVILLKDVKKVGKADELKEVSDGYARNFLIPKGLAMAASPANLKAYEQEMQKRAANEAELKKQAEKTAEELKGVTLEFQLSQGAGGHVFGTISSKQIAVALAQKGFPVEKRKIMMTDPVDSLGTTKVKIDLYHGQVIGEVDVHVSAKN</sequence>
<keyword evidence="13" id="KW-1185">Reference proteome</keyword>
<dbReference type="GeneID" id="78477570"/>
<keyword evidence="4 7" id="KW-0689">Ribosomal protein</keyword>
<protein>
    <recommendedName>
        <fullName evidence="6 7">Large ribosomal subunit protein bL9</fullName>
    </recommendedName>
</protein>